<keyword evidence="1" id="KW-1133">Transmembrane helix</keyword>
<feature type="transmembrane region" description="Helical" evidence="1">
    <location>
        <begin position="20"/>
        <end position="38"/>
    </location>
</feature>
<organism evidence="2">
    <name type="scientific">Spodoptera frugiperda</name>
    <name type="common">Fall armyworm</name>
    <dbReference type="NCBI Taxonomy" id="7108"/>
    <lineage>
        <taxon>Eukaryota</taxon>
        <taxon>Metazoa</taxon>
        <taxon>Ecdysozoa</taxon>
        <taxon>Arthropoda</taxon>
        <taxon>Hexapoda</taxon>
        <taxon>Insecta</taxon>
        <taxon>Pterygota</taxon>
        <taxon>Neoptera</taxon>
        <taxon>Endopterygota</taxon>
        <taxon>Lepidoptera</taxon>
        <taxon>Glossata</taxon>
        <taxon>Ditrysia</taxon>
        <taxon>Noctuoidea</taxon>
        <taxon>Noctuidae</taxon>
        <taxon>Amphipyrinae</taxon>
        <taxon>Spodoptera</taxon>
    </lineage>
</organism>
<sequence length="433" mass="48391">MARRHLRSRCAQCAACLRAAYVIFFFYLFDCLVGRVVASSVCLSVKFSGSIPRSGKVLLVFFFWFFENFSIEARSLELCPIYDNRLTPYNMGLITQMVKSGGKIIQLLEARGSDRLLLTKNHPIPTPAFQTEAPVNPLDSPQLRRFLRWENHPMSSLALGEAKGSVKLLLTKNDSVPTSAFRAGAPPVNMKTDHLMVSNRRCQWTHERRYTPETLQGGNHPMTSPLPRQAGIRTGGSPDCKQSLTPMDTWNTRGVTTSHVNISRCPVIDHCVLLIISCVCAARDSNKTRKIRTYALHSSSSTAYKWPLLTKGLSSHGEGLSINHHACSMIGDFKLLIRNYKPREENHAMTSPALSETRGSVTLLLTKNHPRCAMLRCCGCVWLPQIIFIGTHSLALVETDSGKLCFLYGKMRPMDGFPTIELCIFLTHPHSLV</sequence>
<keyword evidence="1" id="KW-0472">Membrane</keyword>
<evidence type="ECO:0000313" key="2">
    <source>
        <dbReference type="EMBL" id="SOQ44232.1"/>
    </source>
</evidence>
<gene>
    <name evidence="2" type="ORF">SFRICE_026141</name>
</gene>
<reference evidence="2" key="1">
    <citation type="submission" date="2016-07" db="EMBL/GenBank/DDBJ databases">
        <authorList>
            <person name="Bretaudeau A."/>
        </authorList>
    </citation>
    <scope>NUCLEOTIDE SEQUENCE</scope>
    <source>
        <strain evidence="2">Rice</strain>
        <tissue evidence="2">Whole body</tissue>
    </source>
</reference>
<dbReference type="AlphaFoldDB" id="A0A2H1VUU5"/>
<evidence type="ECO:0000256" key="1">
    <source>
        <dbReference type="SAM" id="Phobius"/>
    </source>
</evidence>
<keyword evidence="1" id="KW-0812">Transmembrane</keyword>
<name>A0A2H1VUU5_SPOFR</name>
<dbReference type="EMBL" id="ODYU01004398">
    <property type="protein sequence ID" value="SOQ44232.1"/>
    <property type="molecule type" value="Genomic_DNA"/>
</dbReference>
<accession>A0A2H1VUU5</accession>
<protein>
    <submittedName>
        <fullName evidence="2">SFRICE_026141</fullName>
    </submittedName>
</protein>
<proteinExistence type="predicted"/>